<proteinExistence type="inferred from homology"/>
<keyword evidence="2 5" id="KW-0808">Transferase</keyword>
<dbReference type="UniPathway" id="UPA00232"/>
<comment type="catalytic activity">
    <reaction evidence="5">
        <text>a 3-demethylubiquinone + S-adenosyl-L-methionine = a ubiquinone + S-adenosyl-L-homocysteine</text>
        <dbReference type="Rhea" id="RHEA:81215"/>
        <dbReference type="Rhea" id="RHEA-COMP:9565"/>
        <dbReference type="Rhea" id="RHEA-COMP:19654"/>
        <dbReference type="ChEBI" id="CHEBI:16389"/>
        <dbReference type="ChEBI" id="CHEBI:57856"/>
        <dbReference type="ChEBI" id="CHEBI:59789"/>
        <dbReference type="ChEBI" id="CHEBI:231825"/>
    </reaction>
</comment>
<dbReference type="Gene3D" id="3.40.50.150">
    <property type="entry name" value="Vaccinia Virus protein VP39"/>
    <property type="match status" value="1"/>
</dbReference>
<evidence type="ECO:0000256" key="4">
    <source>
        <dbReference type="ARBA" id="ARBA00022691"/>
    </source>
</evidence>
<evidence type="ECO:0000256" key="1">
    <source>
        <dbReference type="ARBA" id="ARBA00022603"/>
    </source>
</evidence>
<dbReference type="GO" id="GO:0032259">
    <property type="term" value="P:methylation"/>
    <property type="evidence" value="ECO:0007669"/>
    <property type="project" value="UniProtKB-KW"/>
</dbReference>
<keyword evidence="3 5" id="KW-0831">Ubiquinone biosynthesis</keyword>
<comment type="cofactor">
    <cofactor evidence="5">
        <name>Mg(2+)</name>
        <dbReference type="ChEBI" id="CHEBI:18420"/>
    </cofactor>
</comment>
<dbReference type="SUPFAM" id="SSF53335">
    <property type="entry name" value="S-adenosyl-L-methionine-dependent methyltransferases"/>
    <property type="match status" value="1"/>
</dbReference>
<keyword evidence="5" id="KW-0496">Mitochondrion</keyword>
<protein>
    <recommendedName>
        <fullName evidence="5">Ubiquinone biosynthesis O-methyltransferase, mitochondrial</fullName>
    </recommendedName>
    <alternativeName>
        <fullName evidence="5">3-demethylubiquinol 3-O-methyltransferase</fullName>
        <ecNumber evidence="5">2.1.1.64</ecNumber>
    </alternativeName>
    <alternativeName>
        <fullName evidence="5">3-demethylubiquinone 3-O-methyltransferase</fullName>
        <ecNumber evidence="5">2.1.1.-</ecNumber>
    </alternativeName>
    <alternativeName>
        <fullName evidence="5">Polyprenyldihydroxybenzoate methyltransferase</fullName>
        <ecNumber evidence="5">2.1.1.114</ecNumber>
    </alternativeName>
</protein>
<name>A0A397SFR7_9GLOM</name>
<gene>
    <name evidence="5" type="primary">COQ3</name>
    <name evidence="8" type="ORF">C1645_782756</name>
    <name evidence="7" type="ORF">C1645_789071</name>
</gene>
<keyword evidence="5" id="KW-0479">Metal-binding</keyword>
<dbReference type="GO" id="GO:0061542">
    <property type="term" value="F:3-demethylubiquinol 3-O-methyltransferase activity"/>
    <property type="evidence" value="ECO:0007669"/>
    <property type="project" value="UniProtKB-UniRule"/>
</dbReference>
<sequence length="314" mass="35268">MSLIRTVTSGRQLFKPKYSNIYGLNRKYYRAEQTNSSNPSSSPPEYSTINESEVSKFGQLANEWWSPNGPLKLLHTMNQLRISYIREQLIKNNYKGVGDDVSSSLYHNHHHPFRGLRMLDIGCGGGVLTEALVRLGGSVVGADASDESIKIAQLHAKKDPSLHIIPGNLKYQCITAEKLLEQGEMFDVVCAMEIIEHVNNPMEFLKACAGLVKPGGGHLFLSTISRTPLSYLLTILLAENIFNLVPQGTHDFQKYLRPDELQKVVEEKNNDDQWGKVKDITGIGLNPITGKWYKLPDWIPGKLDVNYLLTAQRF</sequence>
<evidence type="ECO:0000313" key="9">
    <source>
        <dbReference type="Proteomes" id="UP000265703"/>
    </source>
</evidence>
<dbReference type="EMBL" id="QKYT01000450">
    <property type="protein sequence ID" value="RIA85073.1"/>
    <property type="molecule type" value="Genomic_DNA"/>
</dbReference>
<keyword evidence="5" id="KW-0472">Membrane</keyword>
<evidence type="ECO:0000313" key="7">
    <source>
        <dbReference type="EMBL" id="RIA82085.1"/>
    </source>
</evidence>
<dbReference type="EC" id="2.1.1.-" evidence="5"/>
<dbReference type="InterPro" id="IPR013216">
    <property type="entry name" value="Methyltransf_11"/>
</dbReference>
<comment type="function">
    <text evidence="5">O-methyltransferase required for two non-consecutive steps during ubiquinone biosynthesis. Catalyzes the 2 O-methylation of 3,4-dihydroxy-5-(all-trans-polyprenyl)benzoic acid into 4-hydroxy-3-methoxy-5-(all-trans-polyprenyl)benzoic acid. Also catalyzes the last step of ubiquinone biosynthesis by mediating methylation of 3-demethylubiquinone into ubiquinone. Also able to mediate the methylation of 3-demethylubiquinol into ubiquinol.</text>
</comment>
<dbReference type="GO" id="GO:0031314">
    <property type="term" value="C:extrinsic component of mitochondrial inner membrane"/>
    <property type="evidence" value="ECO:0007669"/>
    <property type="project" value="UniProtKB-UniRule"/>
</dbReference>
<feature type="binding site" evidence="5">
    <location>
        <position position="196"/>
    </location>
    <ligand>
        <name>Mg(2+)</name>
        <dbReference type="ChEBI" id="CHEBI:18420"/>
    </ligand>
</feature>
<dbReference type="PANTHER" id="PTHR43464:SF19">
    <property type="entry name" value="UBIQUINONE BIOSYNTHESIS O-METHYLTRANSFERASE, MITOCHONDRIAL"/>
    <property type="match status" value="1"/>
</dbReference>
<evidence type="ECO:0000259" key="6">
    <source>
        <dbReference type="Pfam" id="PF08241"/>
    </source>
</evidence>
<comment type="subcellular location">
    <subcellularLocation>
        <location evidence="5">Mitochondrion inner membrane</location>
        <topology evidence="5">Peripheral membrane protein</topology>
        <orientation evidence="5">Matrix side</orientation>
    </subcellularLocation>
</comment>
<feature type="binding site" evidence="5">
    <location>
        <position position="193"/>
    </location>
    <ligand>
        <name>Mg(2+)</name>
        <dbReference type="ChEBI" id="CHEBI:18420"/>
    </ligand>
</feature>
<feature type="binding site" evidence="5">
    <location>
        <position position="143"/>
    </location>
    <ligand>
        <name>S-adenosyl-L-methionine</name>
        <dbReference type="ChEBI" id="CHEBI:59789"/>
    </ligand>
</feature>
<evidence type="ECO:0000256" key="3">
    <source>
        <dbReference type="ARBA" id="ARBA00022688"/>
    </source>
</evidence>
<dbReference type="NCBIfam" id="TIGR01983">
    <property type="entry name" value="UbiG"/>
    <property type="match status" value="1"/>
</dbReference>
<feature type="binding site" evidence="5">
    <location>
        <position position="81"/>
    </location>
    <ligand>
        <name>S-adenosyl-L-methionine</name>
        <dbReference type="ChEBI" id="CHEBI:59789"/>
    </ligand>
</feature>
<accession>A0A397SFR7</accession>
<dbReference type="AlphaFoldDB" id="A0A397SFR7"/>
<dbReference type="CDD" id="cd02440">
    <property type="entry name" value="AdoMet_MTases"/>
    <property type="match status" value="1"/>
</dbReference>
<keyword evidence="1 5" id="KW-0489">Methyltransferase</keyword>
<dbReference type="EC" id="2.1.1.114" evidence="5"/>
<evidence type="ECO:0000256" key="2">
    <source>
        <dbReference type="ARBA" id="ARBA00022679"/>
    </source>
</evidence>
<dbReference type="Proteomes" id="UP000265703">
    <property type="component" value="Unassembled WGS sequence"/>
</dbReference>
<keyword evidence="4 5" id="KW-0949">S-adenosyl-L-methionine</keyword>
<comment type="catalytic activity">
    <reaction evidence="5">
        <text>a 3-demethylubiquinol + S-adenosyl-L-methionine = a ubiquinol + S-adenosyl-L-homocysteine + H(+)</text>
        <dbReference type="Rhea" id="RHEA:44380"/>
        <dbReference type="Rhea" id="RHEA-COMP:9566"/>
        <dbReference type="Rhea" id="RHEA-COMP:10914"/>
        <dbReference type="ChEBI" id="CHEBI:15378"/>
        <dbReference type="ChEBI" id="CHEBI:17976"/>
        <dbReference type="ChEBI" id="CHEBI:57856"/>
        <dbReference type="ChEBI" id="CHEBI:59789"/>
        <dbReference type="ChEBI" id="CHEBI:84422"/>
        <dbReference type="EC" id="2.1.1.64"/>
    </reaction>
</comment>
<dbReference type="GO" id="GO:0046872">
    <property type="term" value="F:metal ion binding"/>
    <property type="evidence" value="ECO:0007669"/>
    <property type="project" value="UniProtKB-KW"/>
</dbReference>
<feature type="binding site" evidence="5">
    <location>
        <position position="192"/>
    </location>
    <ligand>
        <name>S-adenosyl-L-methionine</name>
        <dbReference type="ChEBI" id="CHEBI:59789"/>
    </ligand>
</feature>
<dbReference type="InterPro" id="IPR029063">
    <property type="entry name" value="SAM-dependent_MTases_sf"/>
</dbReference>
<dbReference type="HAMAP" id="MF_00472">
    <property type="entry name" value="UbiG"/>
    <property type="match status" value="1"/>
</dbReference>
<dbReference type="EC" id="2.1.1.64" evidence="5"/>
<comment type="pathway">
    <text evidence="5">Cofactor biosynthesis; ubiquinone biosynthesis.</text>
</comment>
<keyword evidence="9" id="KW-1185">Reference proteome</keyword>
<feature type="domain" description="Methyltransferase type 11" evidence="6">
    <location>
        <begin position="119"/>
        <end position="217"/>
    </location>
</feature>
<dbReference type="STRING" id="658196.A0A397SFR7"/>
<reference evidence="8 9" key="1">
    <citation type="submission" date="2018-06" db="EMBL/GenBank/DDBJ databases">
        <title>Comparative genomics reveals the genomic features of Rhizophagus irregularis, R. cerebriforme, R. diaphanum and Gigaspora rosea, and their symbiotic lifestyle signature.</title>
        <authorList>
            <person name="Morin E."/>
            <person name="San Clemente H."/>
            <person name="Chen E.C.H."/>
            <person name="De La Providencia I."/>
            <person name="Hainaut M."/>
            <person name="Kuo A."/>
            <person name="Kohler A."/>
            <person name="Murat C."/>
            <person name="Tang N."/>
            <person name="Roy S."/>
            <person name="Loubradou J."/>
            <person name="Henrissat B."/>
            <person name="Grigoriev I.V."/>
            <person name="Corradi N."/>
            <person name="Roux C."/>
            <person name="Martin F.M."/>
        </authorList>
    </citation>
    <scope>NUCLEOTIDE SEQUENCE [LARGE SCALE GENOMIC DNA]</scope>
    <source>
        <strain evidence="8 9">DAOM 227022</strain>
    </source>
</reference>
<dbReference type="GO" id="GO:0010420">
    <property type="term" value="F:polyprenyldihydroxybenzoate methyltransferase activity"/>
    <property type="evidence" value="ECO:0007669"/>
    <property type="project" value="UniProtKB-UniRule"/>
</dbReference>
<dbReference type="Pfam" id="PF08241">
    <property type="entry name" value="Methyltransf_11"/>
    <property type="match status" value="1"/>
</dbReference>
<evidence type="ECO:0000256" key="5">
    <source>
        <dbReference type="HAMAP-Rule" id="MF_03190"/>
    </source>
</evidence>
<dbReference type="OrthoDB" id="3265906at2759"/>
<dbReference type="PANTHER" id="PTHR43464">
    <property type="entry name" value="METHYLTRANSFERASE"/>
    <property type="match status" value="1"/>
</dbReference>
<comment type="subunit">
    <text evidence="5">Component of a multi-subunit COQ enzyme complex, composed of at least COQ3, COQ4, COQ5, COQ6, COQ7 and COQ9.</text>
</comment>
<keyword evidence="5" id="KW-0999">Mitochondrion inner membrane</keyword>
<comment type="similarity">
    <text evidence="5">Belongs to the class I-like SAM-binding methyltransferase superfamily. UbiG/COQ3 family.</text>
</comment>
<evidence type="ECO:0000313" key="8">
    <source>
        <dbReference type="EMBL" id="RIA85073.1"/>
    </source>
</evidence>
<feature type="binding site" evidence="5">
    <location>
        <position position="122"/>
    </location>
    <ligand>
        <name>S-adenosyl-L-methionine</name>
        <dbReference type="ChEBI" id="CHEBI:59789"/>
    </ligand>
</feature>
<keyword evidence="5" id="KW-0460">Magnesium</keyword>
<dbReference type="InterPro" id="IPR010233">
    <property type="entry name" value="UbiG_MeTrfase"/>
</dbReference>
<comment type="caution">
    <text evidence="8">The sequence shown here is derived from an EMBL/GenBank/DDBJ whole genome shotgun (WGS) entry which is preliminary data.</text>
</comment>
<organism evidence="8 9">
    <name type="scientific">Glomus cerebriforme</name>
    <dbReference type="NCBI Taxonomy" id="658196"/>
    <lineage>
        <taxon>Eukaryota</taxon>
        <taxon>Fungi</taxon>
        <taxon>Fungi incertae sedis</taxon>
        <taxon>Mucoromycota</taxon>
        <taxon>Glomeromycotina</taxon>
        <taxon>Glomeromycetes</taxon>
        <taxon>Glomerales</taxon>
        <taxon>Glomeraceae</taxon>
        <taxon>Glomus</taxon>
    </lineage>
</organism>
<dbReference type="EMBL" id="QKYT01000707">
    <property type="protein sequence ID" value="RIA82085.1"/>
    <property type="molecule type" value="Genomic_DNA"/>
</dbReference>
<comment type="catalytic activity">
    <reaction evidence="5">
        <text>a 3,4-dihydroxy-5-(all-trans-polyprenyl)benzoate + S-adenosyl-L-methionine = a 4-hydroxy-3-methoxy-5-(all-trans-polyprenyl)benzoate + S-adenosyl-L-homocysteine + H(+)</text>
        <dbReference type="Rhea" id="RHEA:44452"/>
        <dbReference type="Rhea" id="RHEA-COMP:10930"/>
        <dbReference type="Rhea" id="RHEA-COMP:10931"/>
        <dbReference type="ChEBI" id="CHEBI:15378"/>
        <dbReference type="ChEBI" id="CHEBI:57856"/>
        <dbReference type="ChEBI" id="CHEBI:59789"/>
        <dbReference type="ChEBI" id="CHEBI:64694"/>
        <dbReference type="ChEBI" id="CHEBI:84443"/>
        <dbReference type="EC" id="2.1.1.114"/>
    </reaction>
</comment>
<feature type="binding site" evidence="5">
    <location>
        <position position="197"/>
    </location>
    <ligand>
        <name>Mg(2+)</name>
        <dbReference type="ChEBI" id="CHEBI:18420"/>
    </ligand>
</feature>